<keyword evidence="3" id="KW-1185">Reference proteome</keyword>
<feature type="region of interest" description="Disordered" evidence="1">
    <location>
        <begin position="150"/>
        <end position="175"/>
    </location>
</feature>
<dbReference type="EMBL" id="AP017424">
    <property type="protein sequence ID" value="BAU86533.1"/>
    <property type="molecule type" value="Genomic_DNA"/>
</dbReference>
<protein>
    <recommendedName>
        <fullName evidence="4">DUF1579 domain-containing protein</fullName>
    </recommendedName>
</protein>
<accession>A0A160P6X7</accession>
<reference evidence="2 3" key="1">
    <citation type="journal article" date="2016" name="Genome Announc.">
        <title>Complete Genome Sequence of Thiostrepton-Producing Streptomyces laurentii ATCC 31255.</title>
        <authorList>
            <person name="Doi K."/>
            <person name="Fujino Y."/>
            <person name="Nagayoshi Y."/>
            <person name="Ohshima T."/>
            <person name="Ogata S."/>
        </authorList>
    </citation>
    <scope>NUCLEOTIDE SEQUENCE [LARGE SCALE GENOMIC DNA]</scope>
    <source>
        <strain evidence="2 3">ATCC 31255</strain>
    </source>
</reference>
<evidence type="ECO:0000313" key="3">
    <source>
        <dbReference type="Proteomes" id="UP000217676"/>
    </source>
</evidence>
<sequence length="175" mass="19648">MRTLLADGPDERNAAALADFGRLAGLWTTLITYHPADGSPVHSVSGEWEFGYALEGRAVLDVWRWPGRADLPATGRAPDQECGLCVRIWDPGLQLWRFTFHGTAHGDVVQMYARRIGDEIVMERAVGGDLVRWTFGAVTDDTFHWRNERSSDGGRTWRLDQEVDARRAPAEPDQE</sequence>
<evidence type="ECO:0008006" key="4">
    <source>
        <dbReference type="Google" id="ProtNLM"/>
    </source>
</evidence>
<dbReference type="KEGG" id="slau:SLA_5664"/>
<evidence type="ECO:0000256" key="1">
    <source>
        <dbReference type="SAM" id="MobiDB-lite"/>
    </source>
</evidence>
<proteinExistence type="predicted"/>
<name>A0A160P6X7_STRLU</name>
<organism evidence="2 3">
    <name type="scientific">Streptomyces laurentii</name>
    <dbReference type="NCBI Taxonomy" id="39478"/>
    <lineage>
        <taxon>Bacteria</taxon>
        <taxon>Bacillati</taxon>
        <taxon>Actinomycetota</taxon>
        <taxon>Actinomycetes</taxon>
        <taxon>Kitasatosporales</taxon>
        <taxon>Streptomycetaceae</taxon>
        <taxon>Streptomyces</taxon>
    </lineage>
</organism>
<evidence type="ECO:0000313" key="2">
    <source>
        <dbReference type="EMBL" id="BAU86533.1"/>
    </source>
</evidence>
<dbReference type="AlphaFoldDB" id="A0A160P6X7"/>
<dbReference type="Proteomes" id="UP000217676">
    <property type="component" value="Chromosome"/>
</dbReference>
<gene>
    <name evidence="2" type="ORF">SLA_5664</name>
</gene>